<protein>
    <submittedName>
        <fullName evidence="1">Uncharacterized protein</fullName>
    </submittedName>
</protein>
<dbReference type="EMBL" id="KI695070">
    <property type="protein sequence ID" value="ETM37497.1"/>
    <property type="molecule type" value="Genomic_DNA"/>
</dbReference>
<proteinExistence type="predicted"/>
<accession>W2MMB1</accession>
<gene>
    <name evidence="1" type="ORF">L914_15954</name>
</gene>
<dbReference type="AlphaFoldDB" id="W2MMB1"/>
<dbReference type="Proteomes" id="UP000054532">
    <property type="component" value="Unassembled WGS sequence"/>
</dbReference>
<evidence type="ECO:0000313" key="1">
    <source>
        <dbReference type="EMBL" id="ETM37497.1"/>
    </source>
</evidence>
<name>W2MMB1_PHYNI</name>
<organism evidence="1">
    <name type="scientific">Phytophthora nicotianae</name>
    <name type="common">Potato buckeye rot agent</name>
    <name type="synonym">Phytophthora parasitica</name>
    <dbReference type="NCBI Taxonomy" id="4792"/>
    <lineage>
        <taxon>Eukaryota</taxon>
        <taxon>Sar</taxon>
        <taxon>Stramenopiles</taxon>
        <taxon>Oomycota</taxon>
        <taxon>Peronosporomycetes</taxon>
        <taxon>Peronosporales</taxon>
        <taxon>Peronosporaceae</taxon>
        <taxon>Phytophthora</taxon>
    </lineage>
</organism>
<sequence length="32" mass="3700">MFLPARFCLPTTPAYATMASPHLLRTRRNLRP</sequence>
<reference evidence="1" key="1">
    <citation type="submission" date="2013-11" db="EMBL/GenBank/DDBJ databases">
        <title>The Genome Sequence of Phytophthora parasitica IAC_01/95.</title>
        <authorList>
            <consortium name="The Broad Institute Genomics Platform"/>
            <person name="Russ C."/>
            <person name="Tyler B."/>
            <person name="Panabieres F."/>
            <person name="Shan W."/>
            <person name="Tripathy S."/>
            <person name="Grunwald N."/>
            <person name="Machado M."/>
            <person name="Johnson C.S."/>
            <person name="Arredondo F."/>
            <person name="Hong C."/>
            <person name="Coffey M."/>
            <person name="Young S.K."/>
            <person name="Zeng Q."/>
            <person name="Gargeya S."/>
            <person name="Fitzgerald M."/>
            <person name="Abouelleil A."/>
            <person name="Alvarado L."/>
            <person name="Chapman S.B."/>
            <person name="Gainer-Dewar J."/>
            <person name="Goldberg J."/>
            <person name="Griggs A."/>
            <person name="Gujja S."/>
            <person name="Hansen M."/>
            <person name="Howarth C."/>
            <person name="Imamovic A."/>
            <person name="Ireland A."/>
            <person name="Larimer J."/>
            <person name="McCowan C."/>
            <person name="Murphy C."/>
            <person name="Pearson M."/>
            <person name="Poon T.W."/>
            <person name="Priest M."/>
            <person name="Roberts A."/>
            <person name="Saif S."/>
            <person name="Shea T."/>
            <person name="Sykes S."/>
            <person name="Wortman J."/>
            <person name="Nusbaum C."/>
            <person name="Birren B."/>
        </authorList>
    </citation>
    <scope>NUCLEOTIDE SEQUENCE [LARGE SCALE GENOMIC DNA]</scope>
    <source>
        <strain evidence="1">IAC_01/95</strain>
    </source>
</reference>